<comment type="caution">
    <text evidence="2">The sequence shown here is derived from an EMBL/GenBank/DDBJ whole genome shotgun (WGS) entry which is preliminary data.</text>
</comment>
<feature type="domain" description="Nudix hydrolase" evidence="1">
    <location>
        <begin position="1"/>
        <end position="86"/>
    </location>
</feature>
<reference evidence="2" key="1">
    <citation type="journal article" date="2015" name="Nature">
        <title>Complex archaea that bridge the gap between prokaryotes and eukaryotes.</title>
        <authorList>
            <person name="Spang A."/>
            <person name="Saw J.H."/>
            <person name="Jorgensen S.L."/>
            <person name="Zaremba-Niedzwiedzka K."/>
            <person name="Martijn J."/>
            <person name="Lind A.E."/>
            <person name="van Eijk R."/>
            <person name="Schleper C."/>
            <person name="Guy L."/>
            <person name="Ettema T.J."/>
        </authorList>
    </citation>
    <scope>NUCLEOTIDE SEQUENCE</scope>
</reference>
<evidence type="ECO:0000259" key="1">
    <source>
        <dbReference type="Pfam" id="PF00293"/>
    </source>
</evidence>
<dbReference type="EMBL" id="LAZR01007242">
    <property type="protein sequence ID" value="KKM86528.1"/>
    <property type="molecule type" value="Genomic_DNA"/>
</dbReference>
<evidence type="ECO:0000313" key="2">
    <source>
        <dbReference type="EMBL" id="KKM86528.1"/>
    </source>
</evidence>
<proteinExistence type="predicted"/>
<dbReference type="Pfam" id="PF00293">
    <property type="entry name" value="NUDIX"/>
    <property type="match status" value="1"/>
</dbReference>
<dbReference type="SUPFAM" id="SSF55811">
    <property type="entry name" value="Nudix"/>
    <property type="match status" value="1"/>
</dbReference>
<protein>
    <recommendedName>
        <fullName evidence="1">Nudix hydrolase domain-containing protein</fullName>
    </recommendedName>
</protein>
<dbReference type="AlphaFoldDB" id="A0A0F9KXQ8"/>
<gene>
    <name evidence="2" type="ORF">LCGC14_1278050</name>
</gene>
<dbReference type="Gene3D" id="3.90.79.10">
    <property type="entry name" value="Nucleoside Triphosphate Pyrophosphohydrolase"/>
    <property type="match status" value="1"/>
</dbReference>
<dbReference type="InterPro" id="IPR000086">
    <property type="entry name" value="NUDIX_hydrolase_dom"/>
</dbReference>
<name>A0A0F9KXQ8_9ZZZZ</name>
<dbReference type="InterPro" id="IPR015797">
    <property type="entry name" value="NUDIX_hydrolase-like_dom_sf"/>
</dbReference>
<feature type="non-terminal residue" evidence="2">
    <location>
        <position position="1"/>
    </location>
</feature>
<accession>A0A0F9KXQ8</accession>
<sequence>VDRGENFRQAASRELAEETGMHLTAGYSGWKIVGDFNVSDWRVRDTDRITYKTVLMVGEYAWGMAEAATDFVEVTWLSADALKKSGDILIVKEHRHLIANAINYLHINPPYFLSEMKGTQHA</sequence>
<organism evidence="2">
    <name type="scientific">marine sediment metagenome</name>
    <dbReference type="NCBI Taxonomy" id="412755"/>
    <lineage>
        <taxon>unclassified sequences</taxon>
        <taxon>metagenomes</taxon>
        <taxon>ecological metagenomes</taxon>
    </lineage>
</organism>